<dbReference type="AlphaFoldDB" id="A0A4P8ID06"/>
<dbReference type="InterPro" id="IPR038157">
    <property type="entry name" value="FeoA_core_dom"/>
</dbReference>
<evidence type="ECO:0000259" key="2">
    <source>
        <dbReference type="SMART" id="SM00899"/>
    </source>
</evidence>
<dbReference type="SMART" id="SM00899">
    <property type="entry name" value="FeoA"/>
    <property type="match status" value="1"/>
</dbReference>
<dbReference type="GO" id="GO:0046914">
    <property type="term" value="F:transition metal ion binding"/>
    <property type="evidence" value="ECO:0007669"/>
    <property type="project" value="InterPro"/>
</dbReference>
<gene>
    <name evidence="3" type="ORF">AR1Y2_1151</name>
</gene>
<dbReference type="InterPro" id="IPR052713">
    <property type="entry name" value="FeoA"/>
</dbReference>
<dbReference type="RefSeq" id="WP_137328128.1">
    <property type="nucleotide sequence ID" value="NZ_CP040058.1"/>
</dbReference>
<evidence type="ECO:0000256" key="1">
    <source>
        <dbReference type="ARBA" id="ARBA00023004"/>
    </source>
</evidence>
<dbReference type="PANTHER" id="PTHR42954">
    <property type="entry name" value="FE(2+) TRANSPORT PROTEIN A"/>
    <property type="match status" value="1"/>
</dbReference>
<dbReference type="OrthoDB" id="9811076at2"/>
<keyword evidence="1" id="KW-0408">Iron</keyword>
<feature type="domain" description="Ferrous iron transporter FeoA-like" evidence="2">
    <location>
        <begin position="5"/>
        <end position="77"/>
    </location>
</feature>
<dbReference type="InterPro" id="IPR007167">
    <property type="entry name" value="Fe-transptr_FeoA-like"/>
</dbReference>
<dbReference type="PANTHER" id="PTHR42954:SF2">
    <property type="entry name" value="FE(2+) TRANSPORT PROTEIN A"/>
    <property type="match status" value="1"/>
</dbReference>
<dbReference type="InterPro" id="IPR008988">
    <property type="entry name" value="Transcriptional_repressor_C"/>
</dbReference>
<evidence type="ECO:0000313" key="4">
    <source>
        <dbReference type="Proteomes" id="UP000298653"/>
    </source>
</evidence>
<protein>
    <submittedName>
        <fullName evidence="3">Ferrous iron transport protein A</fullName>
    </submittedName>
</protein>
<dbReference type="Gene3D" id="2.30.30.90">
    <property type="match status" value="1"/>
</dbReference>
<evidence type="ECO:0000313" key="3">
    <source>
        <dbReference type="EMBL" id="QCP34605.1"/>
    </source>
</evidence>
<reference evidence="3 4" key="1">
    <citation type="submission" date="2019-05" db="EMBL/GenBank/DDBJ databases">
        <title>Complete genome sequencing of Anaerostipes rhamnosivorans.</title>
        <authorList>
            <person name="Bui T.P.N."/>
            <person name="de Vos W.M."/>
        </authorList>
    </citation>
    <scope>NUCLEOTIDE SEQUENCE [LARGE SCALE GENOMIC DNA]</scope>
    <source>
        <strain evidence="3 4">1y2</strain>
    </source>
</reference>
<dbReference type="KEGG" id="arf:AR1Y2_1151"/>
<keyword evidence="4" id="KW-1185">Reference proteome</keyword>
<dbReference type="SUPFAM" id="SSF50037">
    <property type="entry name" value="C-terminal domain of transcriptional repressors"/>
    <property type="match status" value="1"/>
</dbReference>
<name>A0A4P8ID06_9FIRM</name>
<dbReference type="EMBL" id="CP040058">
    <property type="protein sequence ID" value="QCP34605.1"/>
    <property type="molecule type" value="Genomic_DNA"/>
</dbReference>
<dbReference type="Proteomes" id="UP000298653">
    <property type="component" value="Chromosome"/>
</dbReference>
<dbReference type="Pfam" id="PF04023">
    <property type="entry name" value="FeoA"/>
    <property type="match status" value="1"/>
</dbReference>
<proteinExistence type="predicted"/>
<organism evidence="3 4">
    <name type="scientific">Anaerostipes rhamnosivorans</name>
    <dbReference type="NCBI Taxonomy" id="1229621"/>
    <lineage>
        <taxon>Bacteria</taxon>
        <taxon>Bacillati</taxon>
        <taxon>Bacillota</taxon>
        <taxon>Clostridia</taxon>
        <taxon>Lachnospirales</taxon>
        <taxon>Lachnospiraceae</taxon>
        <taxon>Anaerostipes</taxon>
    </lineage>
</organism>
<sequence length="77" mass="8450">MSENCSLNELNPGQTAVVEELKTKGSIRRRLLDIGLVRNTMVECVGRSPAGDPTAFLIRGAVIAIRSEDLKDIVVRR</sequence>
<accession>A0A4P8ID06</accession>